<proteinExistence type="predicted"/>
<name>A0A135NXP2_9HYPH</name>
<evidence type="ECO:0000256" key="1">
    <source>
        <dbReference type="SAM" id="SignalP"/>
    </source>
</evidence>
<evidence type="ECO:0000313" key="2">
    <source>
        <dbReference type="EMBL" id="KXG83919.1"/>
    </source>
</evidence>
<sequence length="63" mass="6899">MMNVRQMRVALAGMVKVLAFAGPVTTALSQYLSERPVPCLANGKRWVHGNDPLLEMPLVDTGF</sequence>
<keyword evidence="1" id="KW-0732">Signal</keyword>
<evidence type="ECO:0000313" key="3">
    <source>
        <dbReference type="Proteomes" id="UP000070498"/>
    </source>
</evidence>
<dbReference type="AlphaFoldDB" id="A0A135NXP2"/>
<protein>
    <recommendedName>
        <fullName evidence="4">Integrase</fullName>
    </recommendedName>
</protein>
<dbReference type="Proteomes" id="UP000070498">
    <property type="component" value="Unassembled WGS sequence"/>
</dbReference>
<gene>
    <name evidence="2" type="ORF">ATO67_15420</name>
</gene>
<organism evidence="2 3">
    <name type="scientific">Agrobacterium bohemicum</name>
    <dbReference type="NCBI Taxonomy" id="2052828"/>
    <lineage>
        <taxon>Bacteria</taxon>
        <taxon>Pseudomonadati</taxon>
        <taxon>Pseudomonadota</taxon>
        <taxon>Alphaproteobacteria</taxon>
        <taxon>Hyphomicrobiales</taxon>
        <taxon>Rhizobiaceae</taxon>
        <taxon>Rhizobium/Agrobacterium group</taxon>
        <taxon>Agrobacterium</taxon>
    </lineage>
</organism>
<evidence type="ECO:0008006" key="4">
    <source>
        <dbReference type="Google" id="ProtNLM"/>
    </source>
</evidence>
<comment type="caution">
    <text evidence="2">The sequence shown here is derived from an EMBL/GenBank/DDBJ whole genome shotgun (WGS) entry which is preliminary data.</text>
</comment>
<reference evidence="2 3" key="1">
    <citation type="submission" date="2015-11" db="EMBL/GenBank/DDBJ databases">
        <title>Draft genome sequence of Agrobacterium sp. R89-1.</title>
        <authorList>
            <person name="Zahradnik J."/>
            <person name="Kyslikova E."/>
            <person name="Palyzova A."/>
            <person name="Kyslik P."/>
        </authorList>
    </citation>
    <scope>NUCLEOTIDE SEQUENCE [LARGE SCALE GENOMIC DNA]</scope>
    <source>
        <strain evidence="2 3">R89-1</strain>
    </source>
</reference>
<keyword evidence="3" id="KW-1185">Reference proteome</keyword>
<feature type="signal peptide" evidence="1">
    <location>
        <begin position="1"/>
        <end position="21"/>
    </location>
</feature>
<feature type="chain" id="PRO_5007466827" description="Integrase" evidence="1">
    <location>
        <begin position="22"/>
        <end position="63"/>
    </location>
</feature>
<accession>A0A135NXP2</accession>
<dbReference type="EMBL" id="LNUW01000039">
    <property type="protein sequence ID" value="KXG83919.1"/>
    <property type="molecule type" value="Genomic_DNA"/>
</dbReference>